<dbReference type="InterPro" id="IPR001314">
    <property type="entry name" value="Peptidase_S1A"/>
</dbReference>
<dbReference type="PROSITE" id="PS51257">
    <property type="entry name" value="PROKAR_LIPOPROTEIN"/>
    <property type="match status" value="1"/>
</dbReference>
<evidence type="ECO:0000259" key="2">
    <source>
        <dbReference type="PROSITE" id="PS50240"/>
    </source>
</evidence>
<dbReference type="AlphaFoldDB" id="A0A4U1IVB4"/>
<dbReference type="PROSITE" id="PS50240">
    <property type="entry name" value="TRYPSIN_DOM"/>
    <property type="match status" value="1"/>
</dbReference>
<evidence type="ECO:0000313" key="4">
    <source>
        <dbReference type="Proteomes" id="UP000309215"/>
    </source>
</evidence>
<dbReference type="InterPro" id="IPR001254">
    <property type="entry name" value="Trypsin_dom"/>
</dbReference>
<dbReference type="GO" id="GO:0004252">
    <property type="term" value="F:serine-type endopeptidase activity"/>
    <property type="evidence" value="ECO:0007669"/>
    <property type="project" value="InterPro"/>
</dbReference>
<accession>A0A4U1IVB4</accession>
<dbReference type="SUPFAM" id="SSF50494">
    <property type="entry name" value="Trypsin-like serine proteases"/>
    <property type="match status" value="1"/>
</dbReference>
<keyword evidence="4" id="KW-1185">Reference proteome</keyword>
<comment type="caution">
    <text evidence="3">The sequence shown here is derived from an EMBL/GenBank/DDBJ whole genome shotgun (WGS) entry which is preliminary data.</text>
</comment>
<dbReference type="InterPro" id="IPR043504">
    <property type="entry name" value="Peptidase_S1_PA_chymotrypsin"/>
</dbReference>
<organism evidence="3 4">
    <name type="scientific">Polyangium fumosum</name>
    <dbReference type="NCBI Taxonomy" id="889272"/>
    <lineage>
        <taxon>Bacteria</taxon>
        <taxon>Pseudomonadati</taxon>
        <taxon>Myxococcota</taxon>
        <taxon>Polyangia</taxon>
        <taxon>Polyangiales</taxon>
        <taxon>Polyangiaceae</taxon>
        <taxon>Polyangium</taxon>
    </lineage>
</organism>
<name>A0A4U1IVB4_9BACT</name>
<dbReference type="PANTHER" id="PTHR24253">
    <property type="entry name" value="TRANSMEMBRANE PROTEASE SERINE"/>
    <property type="match status" value="1"/>
</dbReference>
<dbReference type="PANTHER" id="PTHR24253:SF153">
    <property type="entry name" value="SERINE PROTEASE HEPSIN"/>
    <property type="match status" value="1"/>
</dbReference>
<dbReference type="SMART" id="SM00020">
    <property type="entry name" value="Tryp_SPc"/>
    <property type="match status" value="1"/>
</dbReference>
<sequence length="276" mass="28560">MARRFVPACLVFVCACTPGPEDGAREAPTAIVGGQVAAPGEWPTAVSSGRCDGTLVHPRLVTTAAHCLARGGPGSFAFGEARDHAVRVVPVDRCVGHPDHERRKGADVAFCLLREAVDDVPIVPVLSTCEAAEHLTPGATAILVGFGAAGEDEPGGGLKRWVEVPVHGTQAGAREVLVGTREKGACTGDSGGPAFLELPGGAWRVFGVSSRMAPSTDLGPADPCAGKAIYTSIAAHLVWIEESSGIDLTPFEEERCPPPLGLHEGALDFRRAPIAL</sequence>
<feature type="domain" description="Peptidase S1" evidence="2">
    <location>
        <begin position="31"/>
        <end position="245"/>
    </location>
</feature>
<dbReference type="EMBL" id="SSMQ01000070">
    <property type="protein sequence ID" value="TKC98301.1"/>
    <property type="molecule type" value="Genomic_DNA"/>
</dbReference>
<dbReference type="InterPro" id="IPR009003">
    <property type="entry name" value="Peptidase_S1_PA"/>
</dbReference>
<evidence type="ECO:0000256" key="1">
    <source>
        <dbReference type="ARBA" id="ARBA00023157"/>
    </source>
</evidence>
<gene>
    <name evidence="3" type="ORF">E8A74_41755</name>
</gene>
<dbReference type="GO" id="GO:0006508">
    <property type="term" value="P:proteolysis"/>
    <property type="evidence" value="ECO:0007669"/>
    <property type="project" value="UniProtKB-KW"/>
</dbReference>
<dbReference type="Proteomes" id="UP000309215">
    <property type="component" value="Unassembled WGS sequence"/>
</dbReference>
<reference evidence="3 4" key="1">
    <citation type="submission" date="2019-04" db="EMBL/GenBank/DDBJ databases">
        <authorList>
            <person name="Li Y."/>
            <person name="Wang J."/>
        </authorList>
    </citation>
    <scope>NUCLEOTIDE SEQUENCE [LARGE SCALE GENOMIC DNA]</scope>
    <source>
        <strain evidence="3 4">DSM 14668</strain>
    </source>
</reference>
<keyword evidence="1" id="KW-1015">Disulfide bond</keyword>
<proteinExistence type="predicted"/>
<evidence type="ECO:0000313" key="3">
    <source>
        <dbReference type="EMBL" id="TKC98301.1"/>
    </source>
</evidence>
<dbReference type="OrthoDB" id="5290391at2"/>
<keyword evidence="3" id="KW-0378">Hydrolase</keyword>
<keyword evidence="3" id="KW-0645">Protease</keyword>
<protein>
    <submittedName>
        <fullName evidence="3">Trypsin-like serine protease</fullName>
    </submittedName>
</protein>
<dbReference type="Pfam" id="PF00089">
    <property type="entry name" value="Trypsin"/>
    <property type="match status" value="1"/>
</dbReference>
<dbReference type="RefSeq" id="WP_136934722.1">
    <property type="nucleotide sequence ID" value="NZ_SSMQ01000070.1"/>
</dbReference>
<dbReference type="Gene3D" id="2.40.10.10">
    <property type="entry name" value="Trypsin-like serine proteases"/>
    <property type="match status" value="1"/>
</dbReference>
<dbReference type="PRINTS" id="PR00722">
    <property type="entry name" value="CHYMOTRYPSIN"/>
</dbReference>